<dbReference type="GO" id="GO:0004668">
    <property type="term" value="F:protein-arginine deiminase activity"/>
    <property type="evidence" value="ECO:0007669"/>
    <property type="project" value="InterPro"/>
</dbReference>
<dbReference type="Pfam" id="PF04371">
    <property type="entry name" value="PAD_porph"/>
    <property type="match status" value="1"/>
</dbReference>
<dbReference type="EMBL" id="PCVY01000040">
    <property type="protein sequence ID" value="PIQ86590.1"/>
    <property type="molecule type" value="Genomic_DNA"/>
</dbReference>
<dbReference type="SUPFAM" id="SSF55909">
    <property type="entry name" value="Pentein"/>
    <property type="match status" value="1"/>
</dbReference>
<dbReference type="GO" id="GO:0009446">
    <property type="term" value="P:putrescine biosynthetic process"/>
    <property type="evidence" value="ECO:0007669"/>
    <property type="project" value="InterPro"/>
</dbReference>
<reference evidence="2 3" key="1">
    <citation type="submission" date="2017-09" db="EMBL/GenBank/DDBJ databases">
        <title>Depth-based differentiation of microbial function through sediment-hosted aquifers and enrichment of novel symbionts in the deep terrestrial subsurface.</title>
        <authorList>
            <person name="Probst A.J."/>
            <person name="Ladd B."/>
            <person name="Jarett J.K."/>
            <person name="Geller-Mcgrath D.E."/>
            <person name="Sieber C.M."/>
            <person name="Emerson J.B."/>
            <person name="Anantharaman K."/>
            <person name="Thomas B.C."/>
            <person name="Malmstrom R."/>
            <person name="Stieglmeier M."/>
            <person name="Klingl A."/>
            <person name="Woyke T."/>
            <person name="Ryan C.M."/>
            <person name="Banfield J.F."/>
        </authorList>
    </citation>
    <scope>NUCLEOTIDE SEQUENCE [LARGE SCALE GENOMIC DNA]</scope>
    <source>
        <strain evidence="2">CG11_big_fil_rev_8_21_14_0_20_45_26</strain>
    </source>
</reference>
<evidence type="ECO:0000256" key="1">
    <source>
        <dbReference type="ARBA" id="ARBA00022801"/>
    </source>
</evidence>
<evidence type="ECO:0000313" key="3">
    <source>
        <dbReference type="Proteomes" id="UP000230859"/>
    </source>
</evidence>
<gene>
    <name evidence="2" type="ORF">COV74_04220</name>
</gene>
<protein>
    <submittedName>
        <fullName evidence="2">Agmatine deiminase</fullName>
    </submittedName>
</protein>
<organism evidence="2 3">
    <name type="scientific">Candidatus Abzuiibacterium crystallinum</name>
    <dbReference type="NCBI Taxonomy" id="1974748"/>
    <lineage>
        <taxon>Bacteria</taxon>
        <taxon>Pseudomonadati</taxon>
        <taxon>Candidatus Omnitrophota</taxon>
        <taxon>Candidatus Abzuiibacterium</taxon>
    </lineage>
</organism>
<dbReference type="PANTHER" id="PTHR31377:SF0">
    <property type="entry name" value="AGMATINE DEIMINASE-RELATED"/>
    <property type="match status" value="1"/>
</dbReference>
<dbReference type="InterPro" id="IPR007466">
    <property type="entry name" value="Peptidyl-Arg-deiminase_porph"/>
</dbReference>
<sequence length="371" mass="42186">MNQPSRFAPSFQPQATPLTLNYRLPAEWETHEATWLAWPHQEDNWHDLEAVQDIFLEIIQLISVNEKICLLVNDAESEQIVKQQLINRRVLMTQIKFLRIPTCDVWMRDYGPNFLVKSGQSSQNKLAANRWIFNAWGGKYDTHRLDDLASQAIIQALGIQTFETGMILEGGSIDGNGDGTLLTTEQCLLNPNRNASFTREQIELRLKYFLAARHMIWLGTGIAGDDTDGHVDDIARFVGLRTVICMTEQDPLHPNYKPLQDNLQRLRLAKDANGEELHVIELPMPESIRPASKWQADWPQGPRFLPASYANFYIANRTVLVPIFGDSFDEHALGILQKVFPDRKVRGIRADELIYGLGGIHCVTHEQPAIP</sequence>
<dbReference type="AlphaFoldDB" id="A0A2H0LQ85"/>
<accession>A0A2H0LQ85</accession>
<comment type="caution">
    <text evidence="2">The sequence shown here is derived from an EMBL/GenBank/DDBJ whole genome shotgun (WGS) entry which is preliminary data.</text>
</comment>
<dbReference type="Gene3D" id="3.75.10.10">
    <property type="entry name" value="L-arginine/glycine Amidinotransferase, Chain A"/>
    <property type="match status" value="1"/>
</dbReference>
<dbReference type="PANTHER" id="PTHR31377">
    <property type="entry name" value="AGMATINE DEIMINASE-RELATED"/>
    <property type="match status" value="1"/>
</dbReference>
<name>A0A2H0LQ85_9BACT</name>
<evidence type="ECO:0000313" key="2">
    <source>
        <dbReference type="EMBL" id="PIQ86590.1"/>
    </source>
</evidence>
<dbReference type="GO" id="GO:0047632">
    <property type="term" value="F:agmatine deiminase activity"/>
    <property type="evidence" value="ECO:0007669"/>
    <property type="project" value="TreeGrafter"/>
</dbReference>
<keyword evidence="1" id="KW-0378">Hydrolase</keyword>
<proteinExistence type="predicted"/>
<dbReference type="Proteomes" id="UP000230859">
    <property type="component" value="Unassembled WGS sequence"/>
</dbReference>